<dbReference type="InterPro" id="IPR011583">
    <property type="entry name" value="Chitinase_II/V-like_cat"/>
</dbReference>
<dbReference type="PANTHER" id="PTHR11177:SF144">
    <property type="entry name" value="CHITINASE 5"/>
    <property type="match status" value="1"/>
</dbReference>
<keyword evidence="3" id="KW-0325">Glycoprotein</keyword>
<dbReference type="Gene3D" id="3.20.20.80">
    <property type="entry name" value="Glycosidases"/>
    <property type="match status" value="1"/>
</dbReference>
<dbReference type="AlphaFoldDB" id="B7P3Y5"/>
<accession>B7P3Y5</accession>
<gene>
    <name evidence="6" type="ORF">IscW_ISCW000421</name>
</gene>
<keyword evidence="4" id="KW-0326">Glycosidase</keyword>
<evidence type="ECO:0000259" key="5">
    <source>
        <dbReference type="PROSITE" id="PS51910"/>
    </source>
</evidence>
<dbReference type="GO" id="GO:0008061">
    <property type="term" value="F:chitin binding"/>
    <property type="evidence" value="ECO:0007669"/>
    <property type="project" value="InterPro"/>
</dbReference>
<feature type="domain" description="GH18" evidence="5">
    <location>
        <begin position="1"/>
        <end position="284"/>
    </location>
</feature>
<dbReference type="EMBL" id="DS631585">
    <property type="protein sequence ID" value="EEC01307.1"/>
    <property type="molecule type" value="Genomic_DNA"/>
</dbReference>
<protein>
    <submittedName>
        <fullName evidence="6">Chitinase, putative</fullName>
    </submittedName>
</protein>
<dbReference type="InterPro" id="IPR001223">
    <property type="entry name" value="Glyco_hydro18_cat"/>
</dbReference>
<organism>
    <name type="scientific">Ixodes scapularis</name>
    <name type="common">Black-legged tick</name>
    <name type="synonym">Deer tick</name>
    <dbReference type="NCBI Taxonomy" id="6945"/>
    <lineage>
        <taxon>Eukaryota</taxon>
        <taxon>Metazoa</taxon>
        <taxon>Ecdysozoa</taxon>
        <taxon>Arthropoda</taxon>
        <taxon>Chelicerata</taxon>
        <taxon>Arachnida</taxon>
        <taxon>Acari</taxon>
        <taxon>Parasitiformes</taxon>
        <taxon>Ixodida</taxon>
        <taxon>Ixodoidea</taxon>
        <taxon>Ixodidae</taxon>
        <taxon>Ixodinae</taxon>
        <taxon>Ixodes</taxon>
    </lineage>
</organism>
<evidence type="ECO:0000256" key="3">
    <source>
        <dbReference type="ARBA" id="ARBA00023180"/>
    </source>
</evidence>
<dbReference type="Pfam" id="PF00704">
    <property type="entry name" value="Glyco_hydro_18"/>
    <property type="match status" value="1"/>
</dbReference>
<dbReference type="GO" id="GO:0005975">
    <property type="term" value="P:carbohydrate metabolic process"/>
    <property type="evidence" value="ECO:0007669"/>
    <property type="project" value="InterPro"/>
</dbReference>
<feature type="non-terminal residue" evidence="6">
    <location>
        <position position="293"/>
    </location>
</feature>
<evidence type="ECO:0000256" key="1">
    <source>
        <dbReference type="ARBA" id="ARBA00022729"/>
    </source>
</evidence>
<dbReference type="VEuPathDB" id="VectorBase:ISCP_031620"/>
<dbReference type="InterPro" id="IPR029070">
    <property type="entry name" value="Chitinase_insertion_sf"/>
</dbReference>
<dbReference type="PANTHER" id="PTHR11177">
    <property type="entry name" value="CHITINASE"/>
    <property type="match status" value="1"/>
</dbReference>
<proteinExistence type="predicted"/>
<dbReference type="SMART" id="SM00636">
    <property type="entry name" value="Glyco_18"/>
    <property type="match status" value="1"/>
</dbReference>
<dbReference type="SUPFAM" id="SSF51445">
    <property type="entry name" value="(Trans)glycosidases"/>
    <property type="match status" value="1"/>
</dbReference>
<dbReference type="SUPFAM" id="SSF54556">
    <property type="entry name" value="Chitinase insertion domain"/>
    <property type="match status" value="1"/>
</dbReference>
<dbReference type="PhylomeDB" id="B7P3Y5"/>
<dbReference type="VEuPathDB" id="VectorBase:ISCW000421"/>
<evidence type="ECO:0000313" key="6">
    <source>
        <dbReference type="EMBL" id="EEC01307.1"/>
    </source>
</evidence>
<keyword evidence="1" id="KW-0732">Signal</keyword>
<evidence type="ECO:0000256" key="2">
    <source>
        <dbReference type="ARBA" id="ARBA00022801"/>
    </source>
</evidence>
<name>B7P3Y5_IXOSC</name>
<dbReference type="FunFam" id="3.10.50.10:FF:000003">
    <property type="entry name" value="Class V chitinase CHIT5b"/>
    <property type="match status" value="1"/>
</dbReference>
<dbReference type="Gene3D" id="3.10.50.10">
    <property type="match status" value="1"/>
</dbReference>
<reference evidence="6" key="1">
    <citation type="submission" date="2008-03" db="EMBL/GenBank/DDBJ databases">
        <title>Annotation of Ixodes scapularis.</title>
        <authorList>
            <consortium name="Ixodes scapularis Genome Project Consortium"/>
            <person name="Caler E."/>
            <person name="Hannick L.I."/>
            <person name="Bidwell S."/>
            <person name="Joardar V."/>
            <person name="Thiagarajan M."/>
            <person name="Amedeo P."/>
            <person name="Galinsky K.J."/>
            <person name="Schobel S."/>
            <person name="Inman J."/>
            <person name="Hostetler J."/>
            <person name="Miller J."/>
            <person name="Hammond M."/>
            <person name="Megy K."/>
            <person name="Lawson D."/>
            <person name="Kodira C."/>
            <person name="Sutton G."/>
            <person name="Meyer J."/>
            <person name="Hill C.A."/>
            <person name="Birren B."/>
            <person name="Nene V."/>
            <person name="Collins F."/>
            <person name="Alarcon-Chaidez F."/>
            <person name="Wikel S."/>
            <person name="Strausberg R."/>
        </authorList>
    </citation>
    <scope>NUCLEOTIDE SEQUENCE [LARGE SCALE GENOMIC DNA]</scope>
    <source>
        <strain evidence="6">Wikel colony</strain>
    </source>
</reference>
<sequence length="293" mass="33726">MNRMFMKLLPHRRKRERFVSSAVRWLLRFGFDGLNLHWEGRGPTLCVPFTEPLLTLIEELKEAFASYNFLLTVQLPACRLSCSVDIDRAELAELVDYVFLMTYDYRSTHLDLTDVHSQLYWRSFDSPATQKENTEDCTGSWVDVGVPKYKLVLGMSAFGKTFTLADPKEKAILSIAYKNHPKGLPGEITRRKGMLAYFEICRYLNYRGFTREWNAASQTPFAYCSDQWIGYDDVDSIRKKVSFTKENKLGGVFLWSLDLDDYCGDCSGSDFPITRVINTTIGDYEVPTDIIPE</sequence>
<dbReference type="VEuPathDB" id="VectorBase:ISCI000421"/>
<keyword evidence="2" id="KW-0378">Hydrolase</keyword>
<dbReference type="PaxDb" id="6945-B7P3Y5"/>
<dbReference type="InterPro" id="IPR050314">
    <property type="entry name" value="Glycosyl_Hydrlase_18"/>
</dbReference>
<dbReference type="InterPro" id="IPR017853">
    <property type="entry name" value="GH"/>
</dbReference>
<evidence type="ECO:0000256" key="4">
    <source>
        <dbReference type="ARBA" id="ARBA00023295"/>
    </source>
</evidence>
<dbReference type="HOGENOM" id="CLU_002833_3_2_1"/>
<dbReference type="PROSITE" id="PS51910">
    <property type="entry name" value="GH18_2"/>
    <property type="match status" value="1"/>
</dbReference>
<dbReference type="GO" id="GO:0016798">
    <property type="term" value="F:hydrolase activity, acting on glycosyl bonds"/>
    <property type="evidence" value="ECO:0007669"/>
    <property type="project" value="UniProtKB-KW"/>
</dbReference>
<dbReference type="OrthoDB" id="6473966at2759"/>
<dbReference type="STRING" id="6945.B7P3Y5"/>